<reference evidence="4" key="2">
    <citation type="submission" date="2025-08" db="UniProtKB">
        <authorList>
            <consortium name="Ensembl"/>
        </authorList>
    </citation>
    <scope>IDENTIFICATION</scope>
</reference>
<reference evidence="4" key="3">
    <citation type="submission" date="2025-09" db="UniProtKB">
        <authorList>
            <consortium name="Ensembl"/>
        </authorList>
    </citation>
    <scope>IDENTIFICATION</scope>
</reference>
<dbReference type="PROSITE" id="PS51125">
    <property type="entry name" value="NHL"/>
    <property type="match status" value="3"/>
</dbReference>
<accession>A0AAY4D186</accession>
<evidence type="ECO:0000313" key="5">
    <source>
        <dbReference type="Proteomes" id="UP000694580"/>
    </source>
</evidence>
<feature type="repeat" description="NHL" evidence="2">
    <location>
        <begin position="336"/>
        <end position="380"/>
    </location>
</feature>
<dbReference type="PANTHER" id="PTHR24104">
    <property type="entry name" value="E3 UBIQUITIN-PROTEIN LIGASE NHLRC1-RELATED"/>
    <property type="match status" value="1"/>
</dbReference>
<dbReference type="Gene3D" id="2.120.10.30">
    <property type="entry name" value="TolB, C-terminal domain"/>
    <property type="match status" value="1"/>
</dbReference>
<feature type="compositionally biased region" description="Basic and acidic residues" evidence="3">
    <location>
        <begin position="91"/>
        <end position="113"/>
    </location>
</feature>
<keyword evidence="1" id="KW-0677">Repeat</keyword>
<dbReference type="GeneTree" id="ENSGT00940000164246"/>
<dbReference type="PANTHER" id="PTHR24104:SF53">
    <property type="match status" value="1"/>
</dbReference>
<protein>
    <recommendedName>
        <fullName evidence="6">NHL repeat-containing protein</fullName>
    </recommendedName>
</protein>
<feature type="repeat" description="NHL" evidence="2">
    <location>
        <begin position="388"/>
        <end position="421"/>
    </location>
</feature>
<evidence type="ECO:0000256" key="1">
    <source>
        <dbReference type="ARBA" id="ARBA00022737"/>
    </source>
</evidence>
<organism evidence="4 5">
    <name type="scientific">Denticeps clupeoides</name>
    <name type="common">denticle herring</name>
    <dbReference type="NCBI Taxonomy" id="299321"/>
    <lineage>
        <taxon>Eukaryota</taxon>
        <taxon>Metazoa</taxon>
        <taxon>Chordata</taxon>
        <taxon>Craniata</taxon>
        <taxon>Vertebrata</taxon>
        <taxon>Euteleostomi</taxon>
        <taxon>Actinopterygii</taxon>
        <taxon>Neopterygii</taxon>
        <taxon>Teleostei</taxon>
        <taxon>Clupei</taxon>
        <taxon>Clupeiformes</taxon>
        <taxon>Denticipitoidei</taxon>
        <taxon>Denticipitidae</taxon>
        <taxon>Denticeps</taxon>
    </lineage>
</organism>
<dbReference type="GO" id="GO:0043161">
    <property type="term" value="P:proteasome-mediated ubiquitin-dependent protein catabolic process"/>
    <property type="evidence" value="ECO:0007669"/>
    <property type="project" value="TreeGrafter"/>
</dbReference>
<dbReference type="InterPro" id="IPR011042">
    <property type="entry name" value="6-blade_b-propeller_TolB-like"/>
</dbReference>
<evidence type="ECO:0008006" key="6">
    <source>
        <dbReference type="Google" id="ProtNLM"/>
    </source>
</evidence>
<dbReference type="Ensembl" id="ENSDCDT00010049018.1">
    <property type="protein sequence ID" value="ENSDCDP00010039247.1"/>
    <property type="gene ID" value="ENSDCDG00010025312.1"/>
</dbReference>
<dbReference type="InterPro" id="IPR001258">
    <property type="entry name" value="NHL_repeat"/>
</dbReference>
<dbReference type="InterPro" id="IPR050952">
    <property type="entry name" value="TRIM-NHL_E3_ligases"/>
</dbReference>
<evidence type="ECO:0000256" key="2">
    <source>
        <dbReference type="PROSITE-ProRule" id="PRU00504"/>
    </source>
</evidence>
<dbReference type="GO" id="GO:0061630">
    <property type="term" value="F:ubiquitin protein ligase activity"/>
    <property type="evidence" value="ECO:0007669"/>
    <property type="project" value="TreeGrafter"/>
</dbReference>
<feature type="region of interest" description="Disordered" evidence="3">
    <location>
        <begin position="91"/>
        <end position="127"/>
    </location>
</feature>
<evidence type="ECO:0000313" key="4">
    <source>
        <dbReference type="Ensembl" id="ENSDCDP00010039247.1"/>
    </source>
</evidence>
<sequence length="421" mass="45315">MTDKRQSRALASPLGSGSLRVVRKIQLSVQSEEGSGGEVKPLLQKSERLTVAREECSKCDLFPALLTNGDCEGGYLGNGRNRELEKCSIRGERKYREPSPSPERGHLERDGSGKEQSSPALVEEAEEEVAEEARLIRQFGKQGSGRSDLTLPSGVHATPQGQLFLVDCGNARVQVTDSYGNVMQQVNSPRSDYGGSSRRCRNYFDVAVNSKGLIALTCAAERALLVFNRHGRLLQTYGGGPIVGGASPDGLEAPRGVTVTQQQEFLVADLRRGTLTALKLDPKTGSRLERTVVTGFDRPYLVAACQHSGLVAVSERGSETGREPCVKVLDPGWTTLKVLGVCPGMGPVLSSPWGICIDHDGAVLVADWAERHRVVLFPAQGIGRVVVSDGLSSPRGLALLPSGSLVVSDSMHHCIKLYQYK</sequence>
<dbReference type="SUPFAM" id="SSF101898">
    <property type="entry name" value="NHL repeat"/>
    <property type="match status" value="1"/>
</dbReference>
<reference evidence="4 5" key="1">
    <citation type="submission" date="2020-06" db="EMBL/GenBank/DDBJ databases">
        <authorList>
            <consortium name="Wellcome Sanger Institute Data Sharing"/>
        </authorList>
    </citation>
    <scope>NUCLEOTIDE SEQUENCE [LARGE SCALE GENOMIC DNA]</scope>
</reference>
<proteinExistence type="predicted"/>
<dbReference type="Proteomes" id="UP000694580">
    <property type="component" value="Chromosome 9"/>
</dbReference>
<keyword evidence="5" id="KW-1185">Reference proteome</keyword>
<dbReference type="AlphaFoldDB" id="A0AAY4D186"/>
<gene>
    <name evidence="4" type="primary">MRM1</name>
</gene>
<dbReference type="Pfam" id="PF01436">
    <property type="entry name" value="NHL"/>
    <property type="match status" value="2"/>
</dbReference>
<name>A0AAY4D186_9TELE</name>
<evidence type="ECO:0000256" key="3">
    <source>
        <dbReference type="SAM" id="MobiDB-lite"/>
    </source>
</evidence>
<dbReference type="GO" id="GO:0000209">
    <property type="term" value="P:protein polyubiquitination"/>
    <property type="evidence" value="ECO:0007669"/>
    <property type="project" value="TreeGrafter"/>
</dbReference>
<feature type="repeat" description="NHL" evidence="2">
    <location>
        <begin position="136"/>
        <end position="179"/>
    </location>
</feature>